<dbReference type="EMBL" id="AGNK02000607">
    <property type="status" value="NOT_ANNOTATED_CDS"/>
    <property type="molecule type" value="Genomic_DNA"/>
</dbReference>
<accession>A0A0Q3RQD0</accession>
<dbReference type="Gramene" id="KQL32184">
    <property type="protein sequence ID" value="KQL32184"/>
    <property type="gene ID" value="SETIT_0169632mg"/>
</dbReference>
<name>A0A0Q3RQD0_SETIT</name>
<dbReference type="Proteomes" id="UP000004995">
    <property type="component" value="Unassembled WGS sequence"/>
</dbReference>
<feature type="domain" description="Acyl-CoA-binding" evidence="2">
    <location>
        <begin position="68"/>
        <end position="170"/>
    </location>
</feature>
<reference evidence="3" key="2">
    <citation type="submission" date="2018-08" db="UniProtKB">
        <authorList>
            <consortium name="EnsemblPlants"/>
        </authorList>
    </citation>
    <scope>IDENTIFICATION</scope>
    <source>
        <strain evidence="3">Yugu1</strain>
    </source>
</reference>
<dbReference type="InParanoid" id="A0A0Q3RQD0"/>
<dbReference type="AlphaFoldDB" id="A0A0Q3RQD0"/>
<evidence type="ECO:0000256" key="1">
    <source>
        <dbReference type="SAM" id="Coils"/>
    </source>
</evidence>
<keyword evidence="4" id="KW-1185">Reference proteome</keyword>
<feature type="coiled-coil region" evidence="1">
    <location>
        <begin position="70"/>
        <end position="170"/>
    </location>
</feature>
<evidence type="ECO:0000313" key="4">
    <source>
        <dbReference type="Proteomes" id="UP000004995"/>
    </source>
</evidence>
<dbReference type="EnsemblPlants" id="KQL32184">
    <property type="protein sequence ID" value="KQL32184"/>
    <property type="gene ID" value="SETIT_0169632mg"/>
</dbReference>
<sequence length="189" mass="20720">IFILRLKARNLVQPRLLQSPAAAAAAASVTAAYAVITATDEKTRDIVATDDFDIKKALPANYSKKFVVEIDAVNGEKDKLESRLAEVRDENSKLKDKLDLANLSYGELAKELESVQNQLAAEGSRCQKLESQIAAARKRLESAGSLENELEVLRQQISQVEQTMTTTQRQKSGGVWKWVAGSAEASDDE</sequence>
<dbReference type="Pfam" id="PF24922">
    <property type="entry name" value="ACBP4_C"/>
    <property type="match status" value="1"/>
</dbReference>
<reference evidence="4" key="1">
    <citation type="journal article" date="2012" name="Nat. Biotechnol.">
        <title>Reference genome sequence of the model plant Setaria.</title>
        <authorList>
            <person name="Bennetzen J.L."/>
            <person name="Schmutz J."/>
            <person name="Wang H."/>
            <person name="Percifield R."/>
            <person name="Hawkins J."/>
            <person name="Pontaroli A.C."/>
            <person name="Estep M."/>
            <person name="Feng L."/>
            <person name="Vaughn J.N."/>
            <person name="Grimwood J."/>
            <person name="Jenkins J."/>
            <person name="Barry K."/>
            <person name="Lindquist E."/>
            <person name="Hellsten U."/>
            <person name="Deshpande S."/>
            <person name="Wang X."/>
            <person name="Wu X."/>
            <person name="Mitros T."/>
            <person name="Triplett J."/>
            <person name="Yang X."/>
            <person name="Ye C.Y."/>
            <person name="Mauro-Herrera M."/>
            <person name="Wang L."/>
            <person name="Li P."/>
            <person name="Sharma M."/>
            <person name="Sharma R."/>
            <person name="Ronald P.C."/>
            <person name="Panaud O."/>
            <person name="Kellogg E.A."/>
            <person name="Brutnell T.P."/>
            <person name="Doust A.N."/>
            <person name="Tuskan G.A."/>
            <person name="Rokhsar D."/>
            <person name="Devos K.M."/>
        </authorList>
    </citation>
    <scope>NUCLEOTIDE SEQUENCE [LARGE SCALE GENOMIC DNA]</scope>
    <source>
        <strain evidence="4">cv. Yugu1</strain>
    </source>
</reference>
<proteinExistence type="predicted"/>
<evidence type="ECO:0000259" key="2">
    <source>
        <dbReference type="Pfam" id="PF24922"/>
    </source>
</evidence>
<dbReference type="SUPFAM" id="SSF57997">
    <property type="entry name" value="Tropomyosin"/>
    <property type="match status" value="1"/>
</dbReference>
<dbReference type="STRING" id="4555.A0A0Q3RQD0"/>
<organism evidence="3 4">
    <name type="scientific">Setaria italica</name>
    <name type="common">Foxtail millet</name>
    <name type="synonym">Panicum italicum</name>
    <dbReference type="NCBI Taxonomy" id="4555"/>
    <lineage>
        <taxon>Eukaryota</taxon>
        <taxon>Viridiplantae</taxon>
        <taxon>Streptophyta</taxon>
        <taxon>Embryophyta</taxon>
        <taxon>Tracheophyta</taxon>
        <taxon>Spermatophyta</taxon>
        <taxon>Magnoliopsida</taxon>
        <taxon>Liliopsida</taxon>
        <taxon>Poales</taxon>
        <taxon>Poaceae</taxon>
        <taxon>PACMAD clade</taxon>
        <taxon>Panicoideae</taxon>
        <taxon>Panicodae</taxon>
        <taxon>Paniceae</taxon>
        <taxon>Cenchrinae</taxon>
        <taxon>Setaria</taxon>
    </lineage>
</organism>
<dbReference type="ExpressionAtlas" id="A0A0Q3RQD0">
    <property type="expression patterns" value="baseline"/>
</dbReference>
<dbReference type="InterPro" id="IPR056819">
    <property type="entry name" value="ACBP4-6_C"/>
</dbReference>
<keyword evidence="1" id="KW-0175">Coiled coil</keyword>
<dbReference type="Gene3D" id="1.10.287.1490">
    <property type="match status" value="1"/>
</dbReference>
<protein>
    <recommendedName>
        <fullName evidence="2">Acyl-CoA-binding domain-containing protein</fullName>
    </recommendedName>
</protein>
<evidence type="ECO:0000313" key="3">
    <source>
        <dbReference type="EnsemblPlants" id="KQL32184"/>
    </source>
</evidence>